<protein>
    <recommendedName>
        <fullName evidence="2">pyridoxal kinase</fullName>
        <ecNumber evidence="2">2.7.1.35</ecNumber>
    </recommendedName>
</protein>
<evidence type="ECO:0000259" key="7">
    <source>
        <dbReference type="Pfam" id="PF08543"/>
    </source>
</evidence>
<dbReference type="InterPro" id="IPR013749">
    <property type="entry name" value="PM/HMP-P_kinase-1"/>
</dbReference>
<dbReference type="InterPro" id="IPR029056">
    <property type="entry name" value="Ribokinase-like"/>
</dbReference>
<evidence type="ECO:0000256" key="6">
    <source>
        <dbReference type="ARBA" id="ARBA00022840"/>
    </source>
</evidence>
<evidence type="ECO:0000256" key="2">
    <source>
        <dbReference type="ARBA" id="ARBA00012104"/>
    </source>
</evidence>
<keyword evidence="3" id="KW-0808">Transferase</keyword>
<evidence type="ECO:0000256" key="1">
    <source>
        <dbReference type="ARBA" id="ARBA00008805"/>
    </source>
</evidence>
<dbReference type="OMA" id="FEMETLT"/>
<dbReference type="CDD" id="cd01173">
    <property type="entry name" value="pyridoxal_pyridoxamine_kinase"/>
    <property type="match status" value="1"/>
</dbReference>
<gene>
    <name evidence="8" type="ORF">LAFE_0C01508G</name>
</gene>
<evidence type="ECO:0000256" key="4">
    <source>
        <dbReference type="ARBA" id="ARBA00022741"/>
    </source>
</evidence>
<dbReference type="Proteomes" id="UP000190831">
    <property type="component" value="Chromosome C"/>
</dbReference>
<keyword evidence="4" id="KW-0547">Nucleotide-binding</keyword>
<dbReference type="EC" id="2.7.1.35" evidence="2"/>
<keyword evidence="5" id="KW-0418">Kinase</keyword>
<name>A0A1G4M9D2_LACFM</name>
<dbReference type="EMBL" id="LT598485">
    <property type="protein sequence ID" value="SCW00318.1"/>
    <property type="molecule type" value="Genomic_DNA"/>
</dbReference>
<evidence type="ECO:0000256" key="5">
    <source>
        <dbReference type="ARBA" id="ARBA00022777"/>
    </source>
</evidence>
<dbReference type="GO" id="GO:0009443">
    <property type="term" value="P:pyridoxal 5'-phosphate salvage"/>
    <property type="evidence" value="ECO:0007669"/>
    <property type="project" value="InterPro"/>
</dbReference>
<evidence type="ECO:0000313" key="8">
    <source>
        <dbReference type="EMBL" id="SCW00318.1"/>
    </source>
</evidence>
<dbReference type="Pfam" id="PF08543">
    <property type="entry name" value="Phos_pyr_kin"/>
    <property type="match status" value="1"/>
</dbReference>
<dbReference type="AlphaFoldDB" id="A0A1G4M9D2"/>
<accession>A0A1G4M9D2</accession>
<organism evidence="8 9">
    <name type="scientific">Lachancea fermentati</name>
    <name type="common">Zygosaccharomyces fermentati</name>
    <dbReference type="NCBI Taxonomy" id="4955"/>
    <lineage>
        <taxon>Eukaryota</taxon>
        <taxon>Fungi</taxon>
        <taxon>Dikarya</taxon>
        <taxon>Ascomycota</taxon>
        <taxon>Saccharomycotina</taxon>
        <taxon>Saccharomycetes</taxon>
        <taxon>Saccharomycetales</taxon>
        <taxon>Saccharomycetaceae</taxon>
        <taxon>Lachancea</taxon>
    </lineage>
</organism>
<reference evidence="8 9" key="1">
    <citation type="submission" date="2016-03" db="EMBL/GenBank/DDBJ databases">
        <authorList>
            <person name="Devillers H."/>
        </authorList>
    </citation>
    <scope>NUCLEOTIDE SEQUENCE [LARGE SCALE GENOMIC DNA]</scope>
    <source>
        <strain evidence="8">CBS 6772</strain>
    </source>
</reference>
<comment type="similarity">
    <text evidence="1">Belongs to the pyridoxine kinase family.</text>
</comment>
<dbReference type="GO" id="GO:0005829">
    <property type="term" value="C:cytosol"/>
    <property type="evidence" value="ECO:0007669"/>
    <property type="project" value="TreeGrafter"/>
</dbReference>
<dbReference type="InterPro" id="IPR004625">
    <property type="entry name" value="PyrdxlKinase"/>
</dbReference>
<dbReference type="PANTHER" id="PTHR10534:SF12">
    <property type="entry name" value="PYRIDOXAL KINASE BUD17-RELATED"/>
    <property type="match status" value="1"/>
</dbReference>
<dbReference type="SUPFAM" id="SSF53613">
    <property type="entry name" value="Ribokinase-like"/>
    <property type="match status" value="1"/>
</dbReference>
<dbReference type="STRING" id="4955.A0A1G4M9D2"/>
<dbReference type="PANTHER" id="PTHR10534">
    <property type="entry name" value="PYRIDOXAL KINASE"/>
    <property type="match status" value="1"/>
</dbReference>
<dbReference type="NCBIfam" id="TIGR00687">
    <property type="entry name" value="pyridox_kin"/>
    <property type="match status" value="1"/>
</dbReference>
<dbReference type="OrthoDB" id="2104723at2759"/>
<evidence type="ECO:0000256" key="3">
    <source>
        <dbReference type="ARBA" id="ARBA00022679"/>
    </source>
</evidence>
<evidence type="ECO:0000313" key="9">
    <source>
        <dbReference type="Proteomes" id="UP000190831"/>
    </source>
</evidence>
<proteinExistence type="inferred from homology"/>
<sequence>MAKKVLSIQSHVVHGYVGNKAATFPLQYRGWDVDALNTVQFSNHPAYGHFRGFRSTAEELREIIEEGLVKGLGIKYDAVLTGYLPDVAGLRTIAATVTKMCKNDPSTKWILDPVLGDNGRLYVPEETIPIYKGILEQGEVFLATPNQFEMEILTCITIKDYDSLKRSINKFHELFPRVKYVVVTSVSIPELHDHSFLSACSDNKAKSAHYFQVEKIDAHFSGSGDLFSALLVDTLLNDENVTIDLPLALNKVLSLVDSILQNTFNIVSNETSKRPLKINDLKLIESRNLLRGEIKPRYKPIEL</sequence>
<dbReference type="Gene3D" id="3.40.1190.20">
    <property type="match status" value="1"/>
</dbReference>
<dbReference type="GO" id="GO:0008478">
    <property type="term" value="F:pyridoxal kinase activity"/>
    <property type="evidence" value="ECO:0007669"/>
    <property type="project" value="UniProtKB-EC"/>
</dbReference>
<dbReference type="GO" id="GO:0005524">
    <property type="term" value="F:ATP binding"/>
    <property type="evidence" value="ECO:0007669"/>
    <property type="project" value="UniProtKB-KW"/>
</dbReference>
<keyword evidence="6" id="KW-0067">ATP-binding</keyword>
<keyword evidence="9" id="KW-1185">Reference proteome</keyword>
<feature type="domain" description="Pyridoxamine kinase/Phosphomethylpyrimidine kinase" evidence="7">
    <location>
        <begin position="74"/>
        <end position="240"/>
    </location>
</feature>